<dbReference type="Gene3D" id="3.90.550.10">
    <property type="entry name" value="Spore Coat Polysaccharide Biosynthesis Protein SpsA, Chain A"/>
    <property type="match status" value="1"/>
</dbReference>
<reference evidence="4" key="1">
    <citation type="submission" date="2023-03" db="EMBL/GenBank/DDBJ databases">
        <title>Andean soil-derived lignocellulolytic bacterial consortium as a source of novel taxa and putative plastic-active enzymes.</title>
        <authorList>
            <person name="Diaz-Garcia L."/>
            <person name="Chuvochina M."/>
            <person name="Feuerriegel G."/>
            <person name="Bunk B."/>
            <person name="Sproer C."/>
            <person name="Streit W.R."/>
            <person name="Rodriguez L.M."/>
            <person name="Overmann J."/>
            <person name="Jimenez D.J."/>
        </authorList>
    </citation>
    <scope>NUCLEOTIDE SEQUENCE</scope>
    <source>
        <strain evidence="4">MAG 4196</strain>
    </source>
</reference>
<evidence type="ECO:0000256" key="3">
    <source>
        <dbReference type="ARBA" id="ARBA00022723"/>
    </source>
</evidence>
<evidence type="ECO:0000256" key="2">
    <source>
        <dbReference type="ARBA" id="ARBA00022679"/>
    </source>
</evidence>
<proteinExistence type="predicted"/>
<name>A0AAJ5VTQ8_9HYPH</name>
<dbReference type="GO" id="GO:0016757">
    <property type="term" value="F:glycosyltransferase activity"/>
    <property type="evidence" value="ECO:0007669"/>
    <property type="project" value="UniProtKB-KW"/>
</dbReference>
<keyword evidence="1" id="KW-0328">Glycosyltransferase</keyword>
<dbReference type="PANTHER" id="PTHR13778:SF47">
    <property type="entry name" value="LIPOPOLYSACCHARIDE 1,3-GALACTOSYLTRANSFERASE"/>
    <property type="match status" value="1"/>
</dbReference>
<dbReference type="CDD" id="cd04194">
    <property type="entry name" value="GT8_A4GalT_like"/>
    <property type="match status" value="1"/>
</dbReference>
<keyword evidence="3" id="KW-0479">Metal-binding</keyword>
<sequence length="291" mass="33738">MSDQLHIALCFDDGFWAPAYAVMRSICLSTKRRRDLVFHLIHLPLAAEYKSDLDQIASEYGATLRYYPLAEIPAFETFVTGMPASAQWPKIVYARLMLGSLLPANVSKVVYLDCDMMVRKPIEQLIAMELGGHPLGAVADSLSPWVMLRKDMRQNADIFDPADVNFNSGMLVIDLDQWRQMDFAREIATLAQTGVLPRLYYDQGVLNVIFRDRWQALPWRWNVIDTHFAHEALDPAILHFTGKTKPWAILAGMLRSTAYARTYRHVMTNDLFYRFARHRWQRWWKEKLGLR</sequence>
<dbReference type="PANTHER" id="PTHR13778">
    <property type="entry name" value="GLYCOSYLTRANSFERASE 8 DOMAIN-CONTAINING PROTEIN"/>
    <property type="match status" value="1"/>
</dbReference>
<dbReference type="InterPro" id="IPR050748">
    <property type="entry name" value="Glycosyltrans_8_dom-fam"/>
</dbReference>
<dbReference type="InterPro" id="IPR029044">
    <property type="entry name" value="Nucleotide-diphossugar_trans"/>
</dbReference>
<evidence type="ECO:0000313" key="5">
    <source>
        <dbReference type="Proteomes" id="UP001217476"/>
    </source>
</evidence>
<organism evidence="4 5">
    <name type="scientific">Candidatus Devosia phytovorans</name>
    <dbReference type="NCBI Taxonomy" id="3121372"/>
    <lineage>
        <taxon>Bacteria</taxon>
        <taxon>Pseudomonadati</taxon>
        <taxon>Pseudomonadota</taxon>
        <taxon>Alphaproteobacteria</taxon>
        <taxon>Hyphomicrobiales</taxon>
        <taxon>Devosiaceae</taxon>
        <taxon>Devosia</taxon>
    </lineage>
</organism>
<dbReference type="SUPFAM" id="SSF53448">
    <property type="entry name" value="Nucleotide-diphospho-sugar transferases"/>
    <property type="match status" value="1"/>
</dbReference>
<accession>A0AAJ5VTQ8</accession>
<dbReference type="AlphaFoldDB" id="A0AAJ5VTQ8"/>
<dbReference type="EMBL" id="CP119312">
    <property type="protein sequence ID" value="WEK04030.1"/>
    <property type="molecule type" value="Genomic_DNA"/>
</dbReference>
<dbReference type="Proteomes" id="UP001217476">
    <property type="component" value="Chromosome"/>
</dbReference>
<protein>
    <submittedName>
        <fullName evidence="4">Glycosyltransferase family 8 protein</fullName>
    </submittedName>
</protein>
<dbReference type="GO" id="GO:0046872">
    <property type="term" value="F:metal ion binding"/>
    <property type="evidence" value="ECO:0007669"/>
    <property type="project" value="UniProtKB-KW"/>
</dbReference>
<dbReference type="InterPro" id="IPR002495">
    <property type="entry name" value="Glyco_trans_8"/>
</dbReference>
<evidence type="ECO:0000313" key="4">
    <source>
        <dbReference type="EMBL" id="WEK04030.1"/>
    </source>
</evidence>
<keyword evidence="2" id="KW-0808">Transferase</keyword>
<evidence type="ECO:0000256" key="1">
    <source>
        <dbReference type="ARBA" id="ARBA00022676"/>
    </source>
</evidence>
<dbReference type="Pfam" id="PF01501">
    <property type="entry name" value="Glyco_transf_8"/>
    <property type="match status" value="1"/>
</dbReference>
<gene>
    <name evidence="4" type="ORF">P0Y65_17865</name>
</gene>